<evidence type="ECO:0000256" key="7">
    <source>
        <dbReference type="ARBA" id="ARBA00023141"/>
    </source>
</evidence>
<reference evidence="10 11" key="1">
    <citation type="submission" date="2020-10" db="EMBL/GenBank/DDBJ databases">
        <title>Sequencing the genomes of 1000 actinobacteria strains.</title>
        <authorList>
            <person name="Klenk H.-P."/>
        </authorList>
    </citation>
    <scope>NUCLEOTIDE SEQUENCE [LARGE SCALE GENOMIC DNA]</scope>
    <source>
        <strain evidence="10 11">DSM 46661</strain>
    </source>
</reference>
<dbReference type="PANTHER" id="PTHR22854:SF2">
    <property type="entry name" value="INDOLE-3-GLYCEROL-PHOSPHATE SYNTHASE"/>
    <property type="match status" value="1"/>
</dbReference>
<sequence length="238" mass="25197">MDGRSLQEVLDNARLDGRAALMADVKFISPRDGLLLRPEDLEGYLAELVAGGVEAVSTPTDPVHFGGGIELAARIRALCPLPLMRKEFFNAIEQVDESADAGFDAVQLSVNTVVEPGLLERMIARSERLGLEVVVGAHEPEHVARALELGAKTIAVNNRDIVALELDTGTVSRTESLLSAIPPEVRVISESAFHTPEDVVRAVAAGADAVLVGTALAQSPDPAGLARRLRAGTVRCPT</sequence>
<evidence type="ECO:0000256" key="4">
    <source>
        <dbReference type="ARBA" id="ARBA00022605"/>
    </source>
</evidence>
<evidence type="ECO:0000313" key="10">
    <source>
        <dbReference type="EMBL" id="MBE1576315.1"/>
    </source>
</evidence>
<dbReference type="PANTHER" id="PTHR22854">
    <property type="entry name" value="TRYPTOPHAN BIOSYNTHESIS PROTEIN"/>
    <property type="match status" value="1"/>
</dbReference>
<proteinExistence type="predicted"/>
<comment type="pathway">
    <text evidence="2">Amino-acid biosynthesis; L-tryptophan biosynthesis; L-tryptophan from chorismate: step 4/5.</text>
</comment>
<organism evidence="10 11">
    <name type="scientific">Amycolatopsis roodepoortensis</name>
    <dbReference type="NCBI Taxonomy" id="700274"/>
    <lineage>
        <taxon>Bacteria</taxon>
        <taxon>Bacillati</taxon>
        <taxon>Actinomycetota</taxon>
        <taxon>Actinomycetes</taxon>
        <taxon>Pseudonocardiales</taxon>
        <taxon>Pseudonocardiaceae</taxon>
        <taxon>Amycolatopsis</taxon>
    </lineage>
</organism>
<evidence type="ECO:0000313" key="11">
    <source>
        <dbReference type="Proteomes" id="UP000656548"/>
    </source>
</evidence>
<keyword evidence="11" id="KW-1185">Reference proteome</keyword>
<dbReference type="InterPro" id="IPR013785">
    <property type="entry name" value="Aldolase_TIM"/>
</dbReference>
<evidence type="ECO:0000256" key="6">
    <source>
        <dbReference type="ARBA" id="ARBA00022822"/>
    </source>
</evidence>
<dbReference type="Gene3D" id="3.20.20.70">
    <property type="entry name" value="Aldolase class I"/>
    <property type="match status" value="1"/>
</dbReference>
<dbReference type="InterPro" id="IPR045186">
    <property type="entry name" value="Indole-3-glycerol_P_synth"/>
</dbReference>
<accession>A0ABR9L6Z7</accession>
<evidence type="ECO:0000256" key="8">
    <source>
        <dbReference type="ARBA" id="ARBA00023239"/>
    </source>
</evidence>
<protein>
    <recommendedName>
        <fullName evidence="3">indole-3-glycerol-phosphate synthase</fullName>
        <ecNumber evidence="3">4.1.1.48</ecNumber>
    </recommendedName>
</protein>
<dbReference type="InterPro" id="IPR011060">
    <property type="entry name" value="RibuloseP-bd_barrel"/>
</dbReference>
<dbReference type="CDD" id="cd00331">
    <property type="entry name" value="IGPS"/>
    <property type="match status" value="1"/>
</dbReference>
<keyword evidence="7" id="KW-0057">Aromatic amino acid biosynthesis</keyword>
<comment type="caution">
    <text evidence="10">The sequence shown here is derived from an EMBL/GenBank/DDBJ whole genome shotgun (WGS) entry which is preliminary data.</text>
</comment>
<name>A0ABR9L6Z7_9PSEU</name>
<keyword evidence="4" id="KW-0028">Amino-acid biosynthesis</keyword>
<dbReference type="Pfam" id="PF00218">
    <property type="entry name" value="IGPS"/>
    <property type="match status" value="1"/>
</dbReference>
<dbReference type="SUPFAM" id="SSF51366">
    <property type="entry name" value="Ribulose-phoshate binding barrel"/>
    <property type="match status" value="1"/>
</dbReference>
<keyword evidence="8 10" id="KW-0456">Lyase</keyword>
<feature type="domain" description="Indole-3-glycerol phosphate synthase" evidence="9">
    <location>
        <begin position="4"/>
        <end position="227"/>
    </location>
</feature>
<dbReference type="Proteomes" id="UP000656548">
    <property type="component" value="Unassembled WGS sequence"/>
</dbReference>
<evidence type="ECO:0000256" key="5">
    <source>
        <dbReference type="ARBA" id="ARBA00022793"/>
    </source>
</evidence>
<gene>
    <name evidence="10" type="ORF">H4W30_003362</name>
</gene>
<evidence type="ECO:0000259" key="9">
    <source>
        <dbReference type="Pfam" id="PF00218"/>
    </source>
</evidence>
<dbReference type="EMBL" id="JADBEJ010000004">
    <property type="protein sequence ID" value="MBE1576315.1"/>
    <property type="molecule type" value="Genomic_DNA"/>
</dbReference>
<comment type="catalytic activity">
    <reaction evidence="1">
        <text>1-(2-carboxyphenylamino)-1-deoxy-D-ribulose 5-phosphate + H(+) = (1S,2R)-1-C-(indol-3-yl)glycerol 3-phosphate + CO2 + H2O</text>
        <dbReference type="Rhea" id="RHEA:23476"/>
        <dbReference type="ChEBI" id="CHEBI:15377"/>
        <dbReference type="ChEBI" id="CHEBI:15378"/>
        <dbReference type="ChEBI" id="CHEBI:16526"/>
        <dbReference type="ChEBI" id="CHEBI:58613"/>
        <dbReference type="ChEBI" id="CHEBI:58866"/>
        <dbReference type="EC" id="4.1.1.48"/>
    </reaction>
</comment>
<dbReference type="InterPro" id="IPR013798">
    <property type="entry name" value="Indole-3-glycerol_P_synth_dom"/>
</dbReference>
<dbReference type="EC" id="4.1.1.48" evidence="3"/>
<keyword evidence="6" id="KW-0822">Tryptophan biosynthesis</keyword>
<keyword evidence="5" id="KW-0210">Decarboxylase</keyword>
<evidence type="ECO:0000256" key="3">
    <source>
        <dbReference type="ARBA" id="ARBA00012362"/>
    </source>
</evidence>
<dbReference type="GO" id="GO:0004425">
    <property type="term" value="F:indole-3-glycerol-phosphate synthase activity"/>
    <property type="evidence" value="ECO:0007669"/>
    <property type="project" value="UniProtKB-EC"/>
</dbReference>
<evidence type="ECO:0000256" key="1">
    <source>
        <dbReference type="ARBA" id="ARBA00001633"/>
    </source>
</evidence>
<evidence type="ECO:0000256" key="2">
    <source>
        <dbReference type="ARBA" id="ARBA00004696"/>
    </source>
</evidence>